<dbReference type="SUPFAM" id="SSF55347">
    <property type="entry name" value="Glyceraldehyde-3-phosphate dehydrogenase-like, C-terminal domain"/>
    <property type="match status" value="1"/>
</dbReference>
<dbReference type="GO" id="GO:0000166">
    <property type="term" value="F:nucleotide binding"/>
    <property type="evidence" value="ECO:0007669"/>
    <property type="project" value="InterPro"/>
</dbReference>
<dbReference type="InterPro" id="IPR055170">
    <property type="entry name" value="GFO_IDH_MocA-like_dom"/>
</dbReference>
<dbReference type="Pfam" id="PF01408">
    <property type="entry name" value="GFO_IDH_MocA"/>
    <property type="match status" value="1"/>
</dbReference>
<dbReference type="Proteomes" id="UP000190166">
    <property type="component" value="Unassembled WGS sequence"/>
</dbReference>
<evidence type="ECO:0000313" key="4">
    <source>
        <dbReference type="Proteomes" id="UP000190166"/>
    </source>
</evidence>
<dbReference type="Gene3D" id="3.40.50.720">
    <property type="entry name" value="NAD(P)-binding Rossmann-like Domain"/>
    <property type="match status" value="1"/>
</dbReference>
<proteinExistence type="predicted"/>
<dbReference type="SUPFAM" id="SSF51735">
    <property type="entry name" value="NAD(P)-binding Rossmann-fold domains"/>
    <property type="match status" value="1"/>
</dbReference>
<dbReference type="Pfam" id="PF22725">
    <property type="entry name" value="GFO_IDH_MocA_C3"/>
    <property type="match status" value="1"/>
</dbReference>
<accession>A0A1T5NQE5</accession>
<feature type="domain" description="GFO/IDH/MocA-like oxidoreductase" evidence="2">
    <location>
        <begin position="145"/>
        <end position="277"/>
    </location>
</feature>
<dbReference type="RefSeq" id="WP_079469665.1">
    <property type="nucleotide sequence ID" value="NZ_FUZZ01000001.1"/>
</dbReference>
<dbReference type="AlphaFoldDB" id="A0A1T5NQE5"/>
<dbReference type="EMBL" id="FUZZ01000001">
    <property type="protein sequence ID" value="SKD02329.1"/>
    <property type="molecule type" value="Genomic_DNA"/>
</dbReference>
<sequence length="387" mass="42375">MTRKLRMGMIGGGKDAFIGAIHRIAANMDGLIELTAGALSINNDVAVESGKMLFLDPERTYLDFKTMLENEAKMPADKRLDFVTIVTPNFAHFEPAMMALDLGFNVVIEKPITFSLDEAKQLKAKVEATGLTLLLTHTYTGYPMVKQARQMVKDGALGKIRKVWVEYPQGWLSKLSEREGNAQAAWRTDPKKSGKSGCMGDIGTHAANLAEYISGAKIEKLCADLNIMVPGRALDDDGAVLLRFDNGAAGVLMASQVAAGEENALKIRVYGEKGGLEWAQHEPNTLLVKWLDKPTEIYRAGGGYNFQSSYMTHNTRTPGGHPEGYLEAFGNLYRNFAQTLSAKIDGVQPSPESLDFPGTEEGVRGMAFIDNVVRSSQSDAKWTNFEI</sequence>
<keyword evidence="4" id="KW-1185">Reference proteome</keyword>
<protein>
    <submittedName>
        <fullName evidence="3">Predicted dehydrogenase</fullName>
    </submittedName>
</protein>
<dbReference type="InterPro" id="IPR051317">
    <property type="entry name" value="Gfo/Idh/MocA_oxidoreduct"/>
</dbReference>
<dbReference type="PANTHER" id="PTHR43708:SF3">
    <property type="entry name" value="OXIDOREDUCTASE"/>
    <property type="match status" value="1"/>
</dbReference>
<gene>
    <name evidence="3" type="ORF">SAMN05660461_2492</name>
</gene>
<feature type="domain" description="Gfo/Idh/MocA-like oxidoreductase N-terminal" evidence="1">
    <location>
        <begin position="67"/>
        <end position="135"/>
    </location>
</feature>
<dbReference type="Gene3D" id="3.30.360.10">
    <property type="entry name" value="Dihydrodipicolinate Reductase, domain 2"/>
    <property type="match status" value="1"/>
</dbReference>
<evidence type="ECO:0000313" key="3">
    <source>
        <dbReference type="EMBL" id="SKD02329.1"/>
    </source>
</evidence>
<dbReference type="InterPro" id="IPR000683">
    <property type="entry name" value="Gfo/Idh/MocA-like_OxRdtase_N"/>
</dbReference>
<organism evidence="3 4">
    <name type="scientific">Chitinophaga ginsengisegetis</name>
    <dbReference type="NCBI Taxonomy" id="393003"/>
    <lineage>
        <taxon>Bacteria</taxon>
        <taxon>Pseudomonadati</taxon>
        <taxon>Bacteroidota</taxon>
        <taxon>Chitinophagia</taxon>
        <taxon>Chitinophagales</taxon>
        <taxon>Chitinophagaceae</taxon>
        <taxon>Chitinophaga</taxon>
    </lineage>
</organism>
<dbReference type="PANTHER" id="PTHR43708">
    <property type="entry name" value="CONSERVED EXPRESSED OXIDOREDUCTASE (EUROFUNG)"/>
    <property type="match status" value="1"/>
</dbReference>
<dbReference type="STRING" id="393003.SAMN05660461_2492"/>
<dbReference type="InterPro" id="IPR036291">
    <property type="entry name" value="NAD(P)-bd_dom_sf"/>
</dbReference>
<name>A0A1T5NQE5_9BACT</name>
<evidence type="ECO:0000259" key="1">
    <source>
        <dbReference type="Pfam" id="PF01408"/>
    </source>
</evidence>
<reference evidence="4" key="1">
    <citation type="submission" date="2017-02" db="EMBL/GenBank/DDBJ databases">
        <authorList>
            <person name="Varghese N."/>
            <person name="Submissions S."/>
        </authorList>
    </citation>
    <scope>NUCLEOTIDE SEQUENCE [LARGE SCALE GENOMIC DNA]</scope>
    <source>
        <strain evidence="4">DSM 18108</strain>
    </source>
</reference>
<evidence type="ECO:0000259" key="2">
    <source>
        <dbReference type="Pfam" id="PF22725"/>
    </source>
</evidence>